<reference evidence="1 2" key="1">
    <citation type="submission" date="2023-07" db="EMBL/GenBank/DDBJ databases">
        <title>Sequencing the genomes of 1000 actinobacteria strains.</title>
        <authorList>
            <person name="Klenk H.-P."/>
        </authorList>
    </citation>
    <scope>NUCLEOTIDE SEQUENCE [LARGE SCALE GENOMIC DNA]</scope>
    <source>
        <strain evidence="1 2">DSM 14555</strain>
    </source>
</reference>
<name>A0ABU1JFX0_9MICC</name>
<proteinExistence type="predicted"/>
<dbReference type="InterPro" id="IPR012349">
    <property type="entry name" value="Split_barrel_FMN-bd"/>
</dbReference>
<dbReference type="SUPFAM" id="SSF50475">
    <property type="entry name" value="FMN-binding split barrel"/>
    <property type="match status" value="1"/>
</dbReference>
<dbReference type="EMBL" id="JAVDQF010000001">
    <property type="protein sequence ID" value="MDR6271045.1"/>
    <property type="molecule type" value="Genomic_DNA"/>
</dbReference>
<comment type="caution">
    <text evidence="1">The sequence shown here is derived from an EMBL/GenBank/DDBJ whole genome shotgun (WGS) entry which is preliminary data.</text>
</comment>
<protein>
    <submittedName>
        <fullName evidence="1">Flavin reductase (DIM6/NTAB) family NADH-FMN oxidoreductase RutF</fullName>
    </submittedName>
</protein>
<accession>A0ABU1JFX0</accession>
<sequence>MPDKAGRAGLVFLPSTEISTPRIEQCPVHQETRLVGATPLMSDLPEQTGKILSVELEVLAVHVRPELQLAGHANRINPDVWNPMIMGFQQLYGLAPRTAESVLASIPEERYA</sequence>
<dbReference type="RefSeq" id="WP_309800587.1">
    <property type="nucleotide sequence ID" value="NZ_BAAAHY010000006.1"/>
</dbReference>
<keyword evidence="2" id="KW-1185">Reference proteome</keyword>
<organism evidence="1 2">
    <name type="scientific">Arthrobacter russicus</name>
    <dbReference type="NCBI Taxonomy" id="172040"/>
    <lineage>
        <taxon>Bacteria</taxon>
        <taxon>Bacillati</taxon>
        <taxon>Actinomycetota</taxon>
        <taxon>Actinomycetes</taxon>
        <taxon>Micrococcales</taxon>
        <taxon>Micrococcaceae</taxon>
        <taxon>Arthrobacter</taxon>
    </lineage>
</organism>
<dbReference type="Proteomes" id="UP001185069">
    <property type="component" value="Unassembled WGS sequence"/>
</dbReference>
<gene>
    <name evidence="1" type="ORF">JOE69_003283</name>
</gene>
<evidence type="ECO:0000313" key="1">
    <source>
        <dbReference type="EMBL" id="MDR6271045.1"/>
    </source>
</evidence>
<dbReference type="Gene3D" id="2.30.110.10">
    <property type="entry name" value="Electron Transport, Fmn-binding Protein, Chain A"/>
    <property type="match status" value="1"/>
</dbReference>
<evidence type="ECO:0000313" key="2">
    <source>
        <dbReference type="Proteomes" id="UP001185069"/>
    </source>
</evidence>